<keyword evidence="2" id="KW-1185">Reference proteome</keyword>
<evidence type="ECO:0000313" key="1">
    <source>
        <dbReference type="EMBL" id="GAA5805654.1"/>
    </source>
</evidence>
<gene>
    <name evidence="1" type="ORF">HPULCUR_011177</name>
</gene>
<reference evidence="1 2" key="1">
    <citation type="submission" date="2024-04" db="EMBL/GenBank/DDBJ databases">
        <title>genome sequences of Mucor flavus KT1a and Helicostylum pulchrum KT1b strains isolation_sourced from the surface of a dry-aged beef.</title>
        <authorList>
            <person name="Toyotome T."/>
            <person name="Hosono M."/>
            <person name="Torimaru M."/>
            <person name="Fukuda K."/>
            <person name="Mikami N."/>
        </authorList>
    </citation>
    <scope>NUCLEOTIDE SEQUENCE [LARGE SCALE GENOMIC DNA]</scope>
    <source>
        <strain evidence="1 2">KT1b</strain>
    </source>
</reference>
<sequence length="125" mass="14338">MATLTSKVDSQEDFLRLLTETILIEDYANFSFVRVDGSYFILYKSQSHAILLEIQSKVTEESMKRSIEKCLEVNDHFDIEPTLVVLADKTSSSVRSMLSPNLEKPQWQILNSTIWAEKCLIFSSL</sequence>
<protein>
    <submittedName>
        <fullName evidence="1">Uncharacterized protein</fullName>
    </submittedName>
</protein>
<dbReference type="Proteomes" id="UP001476247">
    <property type="component" value="Unassembled WGS sequence"/>
</dbReference>
<evidence type="ECO:0000313" key="2">
    <source>
        <dbReference type="Proteomes" id="UP001476247"/>
    </source>
</evidence>
<accession>A0ABP9YFD0</accession>
<comment type="caution">
    <text evidence="1">The sequence shown here is derived from an EMBL/GenBank/DDBJ whole genome shotgun (WGS) entry which is preliminary data.</text>
</comment>
<proteinExistence type="predicted"/>
<dbReference type="EMBL" id="BAABUJ010000049">
    <property type="protein sequence ID" value="GAA5805654.1"/>
    <property type="molecule type" value="Genomic_DNA"/>
</dbReference>
<organism evidence="1 2">
    <name type="scientific">Helicostylum pulchrum</name>
    <dbReference type="NCBI Taxonomy" id="562976"/>
    <lineage>
        <taxon>Eukaryota</taxon>
        <taxon>Fungi</taxon>
        <taxon>Fungi incertae sedis</taxon>
        <taxon>Mucoromycota</taxon>
        <taxon>Mucoromycotina</taxon>
        <taxon>Mucoromycetes</taxon>
        <taxon>Mucorales</taxon>
        <taxon>Mucorineae</taxon>
        <taxon>Mucoraceae</taxon>
        <taxon>Helicostylum</taxon>
    </lineage>
</organism>
<name>A0ABP9YFD0_9FUNG</name>